<sequence length="395" mass="44123">MTTLVSFLGKSRADARTGYRTAKYRFAPGDVREVPFFGIGLLKHAQPGRLLLVGTSGSMWDVFFDHQQTDDEGTLALIDAVARNDVTPALLAIHEQRLTERLGIPVQCLLIPYARDEAEQTAILADLARHLHVGERILLDVTHGFRHLPMLALVAARYLALVQGVQVQELYYGAADMTDPATGETPVLRLGGMLRMLDWVQALAVYGDSGNYGVFAPLLTDDGMDAQRANLLAQGAYFERNSNPVQARQALTGALGHLREHTGPLGALFGPQLTEHIDWFRHGNRADWELALADRYLARQDYLRAVTYLYESFLSHAVYRDKGDPNNYDDREAAFKQAPKSANVWLLKNLRNAMAHGVRSDDREVKRLLQDQSELDKRLHQLRKALFPASASPSR</sequence>
<gene>
    <name evidence="1" type="ORF">C6568_08260</name>
</gene>
<dbReference type="AlphaFoldDB" id="A0A2R3QC64"/>
<reference evidence="1 2" key="1">
    <citation type="submission" date="2018-03" db="EMBL/GenBank/DDBJ databases">
        <title>Genome sequencing of Melaminivora sp.</title>
        <authorList>
            <person name="Kim S.-J."/>
            <person name="Heo J."/>
            <person name="Ahn J.-H."/>
            <person name="Kwon S.-W."/>
        </authorList>
    </citation>
    <scope>NUCLEOTIDE SEQUENCE [LARGE SCALE GENOMIC DNA]</scope>
    <source>
        <strain evidence="1 2">SC2-9</strain>
    </source>
</reference>
<evidence type="ECO:0000313" key="1">
    <source>
        <dbReference type="EMBL" id="AVO49257.1"/>
    </source>
</evidence>
<organism evidence="1 2">
    <name type="scientific">Melaminivora suipulveris</name>
    <dbReference type="NCBI Taxonomy" id="2109913"/>
    <lineage>
        <taxon>Bacteria</taxon>
        <taxon>Pseudomonadati</taxon>
        <taxon>Pseudomonadota</taxon>
        <taxon>Betaproteobacteria</taxon>
        <taxon>Burkholderiales</taxon>
        <taxon>Comamonadaceae</taxon>
        <taxon>Melaminivora</taxon>
    </lineage>
</organism>
<dbReference type="SUPFAM" id="SSF160980">
    <property type="entry name" value="SSO1389-like"/>
    <property type="match status" value="1"/>
</dbReference>
<protein>
    <submittedName>
        <fullName evidence="1">TIGR02221 family CRISPR-associated protein</fullName>
    </submittedName>
</protein>
<evidence type="ECO:0000313" key="2">
    <source>
        <dbReference type="Proteomes" id="UP000237925"/>
    </source>
</evidence>
<dbReference type="NCBIfam" id="TIGR02221">
    <property type="entry name" value="cas_TM1812"/>
    <property type="match status" value="1"/>
</dbReference>
<dbReference type="KEGG" id="mela:C6568_08260"/>
<dbReference type="InterPro" id="IPR013383">
    <property type="entry name" value="CRISPR-assoc_prot_DxTHG_CS"/>
</dbReference>
<dbReference type="Proteomes" id="UP000237925">
    <property type="component" value="Chromosome"/>
</dbReference>
<proteinExistence type="predicted"/>
<dbReference type="NCBIfam" id="TIGR02549">
    <property type="entry name" value="CRISPR_DxTHG"/>
    <property type="match status" value="1"/>
</dbReference>
<dbReference type="EMBL" id="CP027667">
    <property type="protein sequence ID" value="AVO49257.1"/>
    <property type="molecule type" value="Genomic_DNA"/>
</dbReference>
<name>A0A2R3QC64_9BURK</name>
<dbReference type="OrthoDB" id="5793884at2"/>
<dbReference type="RefSeq" id="WP_106683690.1">
    <property type="nucleotide sequence ID" value="NZ_CP027667.1"/>
</dbReference>
<dbReference type="InterPro" id="IPR011742">
    <property type="entry name" value="CRISPR-assoc_prot_TM1812"/>
</dbReference>
<keyword evidence="2" id="KW-1185">Reference proteome</keyword>
<accession>A0A2R3QC64</accession>